<dbReference type="SMART" id="SM00490">
    <property type="entry name" value="HELICc"/>
    <property type="match status" value="1"/>
</dbReference>
<feature type="non-terminal residue" evidence="9">
    <location>
        <position position="1"/>
    </location>
</feature>
<dbReference type="Pfam" id="PF01940">
    <property type="entry name" value="DUF92"/>
    <property type="match status" value="1"/>
</dbReference>
<evidence type="ECO:0000256" key="6">
    <source>
        <dbReference type="ARBA" id="ARBA00023136"/>
    </source>
</evidence>
<dbReference type="InterPro" id="IPR027417">
    <property type="entry name" value="P-loop_NTPase"/>
</dbReference>
<name>A0AAE0LHH5_9CHLO</name>
<keyword evidence="6 7" id="KW-0472">Membrane</keyword>
<feature type="transmembrane region" description="Helical" evidence="7">
    <location>
        <begin position="12"/>
        <end position="39"/>
    </location>
</feature>
<dbReference type="GO" id="GO:0016020">
    <property type="term" value="C:membrane"/>
    <property type="evidence" value="ECO:0007669"/>
    <property type="project" value="UniProtKB-SubCell"/>
</dbReference>
<keyword evidence="4" id="KW-0378">Hydrolase</keyword>
<dbReference type="InterPro" id="IPR001650">
    <property type="entry name" value="Helicase_C-like"/>
</dbReference>
<evidence type="ECO:0000313" key="9">
    <source>
        <dbReference type="EMBL" id="KAK3284960.1"/>
    </source>
</evidence>
<dbReference type="Pfam" id="PF00271">
    <property type="entry name" value="Helicase_C"/>
    <property type="match status" value="1"/>
</dbReference>
<dbReference type="AlphaFoldDB" id="A0AAE0LHH5"/>
<proteinExistence type="inferred from homology"/>
<organism evidence="9 10">
    <name type="scientific">Cymbomonas tetramitiformis</name>
    <dbReference type="NCBI Taxonomy" id="36881"/>
    <lineage>
        <taxon>Eukaryota</taxon>
        <taxon>Viridiplantae</taxon>
        <taxon>Chlorophyta</taxon>
        <taxon>Pyramimonadophyceae</taxon>
        <taxon>Pyramimonadales</taxon>
        <taxon>Pyramimonadaceae</taxon>
        <taxon>Cymbomonas</taxon>
    </lineage>
</organism>
<evidence type="ECO:0000256" key="7">
    <source>
        <dbReference type="SAM" id="Phobius"/>
    </source>
</evidence>
<dbReference type="Proteomes" id="UP001190700">
    <property type="component" value="Unassembled WGS sequence"/>
</dbReference>
<keyword evidence="3 7" id="KW-0812">Transmembrane</keyword>
<evidence type="ECO:0000313" key="10">
    <source>
        <dbReference type="Proteomes" id="UP001190700"/>
    </source>
</evidence>
<evidence type="ECO:0000256" key="5">
    <source>
        <dbReference type="ARBA" id="ARBA00022989"/>
    </source>
</evidence>
<dbReference type="SUPFAM" id="SSF52540">
    <property type="entry name" value="P-loop containing nucleoside triphosphate hydrolases"/>
    <property type="match status" value="1"/>
</dbReference>
<accession>A0AAE0LHH5</accession>
<evidence type="ECO:0000256" key="1">
    <source>
        <dbReference type="ARBA" id="ARBA00004141"/>
    </source>
</evidence>
<evidence type="ECO:0000256" key="3">
    <source>
        <dbReference type="ARBA" id="ARBA00022692"/>
    </source>
</evidence>
<reference evidence="9 10" key="1">
    <citation type="journal article" date="2015" name="Genome Biol. Evol.">
        <title>Comparative Genomics of a Bacterivorous Green Alga Reveals Evolutionary Causalities and Consequences of Phago-Mixotrophic Mode of Nutrition.</title>
        <authorList>
            <person name="Burns J.A."/>
            <person name="Paasch A."/>
            <person name="Narechania A."/>
            <person name="Kim E."/>
        </authorList>
    </citation>
    <scope>NUCLEOTIDE SEQUENCE [LARGE SCALE GENOMIC DNA]</scope>
    <source>
        <strain evidence="9 10">PLY_AMNH</strain>
    </source>
</reference>
<evidence type="ECO:0000256" key="2">
    <source>
        <dbReference type="ARBA" id="ARBA00009012"/>
    </source>
</evidence>
<dbReference type="CDD" id="cd18793">
    <property type="entry name" value="SF2_C_SNF"/>
    <property type="match status" value="1"/>
</dbReference>
<comment type="caution">
    <text evidence="9">The sequence shown here is derived from an EMBL/GenBank/DDBJ whole genome shotgun (WGS) entry which is preliminary data.</text>
</comment>
<feature type="domain" description="Helicase C-terminal" evidence="8">
    <location>
        <begin position="442"/>
        <end position="527"/>
    </location>
</feature>
<dbReference type="EMBL" id="LGRX02002051">
    <property type="protein sequence ID" value="KAK3284960.1"/>
    <property type="molecule type" value="Genomic_DNA"/>
</dbReference>
<dbReference type="InterPro" id="IPR002794">
    <property type="entry name" value="DUF92_TMEM19"/>
</dbReference>
<keyword evidence="10" id="KW-1185">Reference proteome</keyword>
<keyword evidence="5 7" id="KW-1133">Transmembrane helix</keyword>
<dbReference type="InterPro" id="IPR049730">
    <property type="entry name" value="SNF2/RAD54-like_C"/>
</dbReference>
<evidence type="ECO:0000259" key="8">
    <source>
        <dbReference type="SMART" id="SM00490"/>
    </source>
</evidence>
<dbReference type="GO" id="GO:0016787">
    <property type="term" value="F:hydrolase activity"/>
    <property type="evidence" value="ECO:0007669"/>
    <property type="project" value="UniProtKB-KW"/>
</dbReference>
<comment type="similarity">
    <text evidence="2">Belongs to the TMEM19 family.</text>
</comment>
<evidence type="ECO:0000256" key="4">
    <source>
        <dbReference type="ARBA" id="ARBA00022801"/>
    </source>
</evidence>
<gene>
    <name evidence="9" type="ORF">CYMTET_7416</name>
</gene>
<dbReference type="Gene3D" id="3.40.50.300">
    <property type="entry name" value="P-loop containing nucleotide triphosphate hydrolases"/>
    <property type="match status" value="1"/>
</dbReference>
<sequence>WGYLKKSLSFSGALSAAFVGWLTCFASFRCGVTLVAFFVSSSLLTSLKQDIKKKLEEDFKPGGQRNWVQVAANGGVPTALAVACGVLSGVQEPLITAAAHPMVPMLMCGFMGYYACCCGDTWASEAFYESETAAIPAAVSKWDATYETVRQMCCHPAASRAFRDAVGDEGEGKKSALKFSRASMEKLGSKVLVHKRQQRTRLADDVAQLLVAMAKTRNGVAVVSRAVELDAQRELASARCAWQSLGVVEGPSAPGGPESAEGAEGLEERCASAETIPQAAELAGLRCMTEVQMSQLCDGGEIAIRIIVAAEEAEAGGGWGRRGEYVEQDRFLEGYEAVNAYLEKLGDEGQRQHYLSVQRRTLQEKQKRTEAKQRKISQLDGAILRLRALSESSPAPAGPVDDLALRYGSKPAALVRFLRETLSQASPAPKVIVFSMWDDALHIFSATLGECGIPNVFCEGTAAVRQARLSQFVEGEVNVLMLSSRVSASGTNLQVATEVVLIDPGVIPAVHGASLEQQAIGRSVRMGQQGRVRITRFVTGGTLEAVLYADIAAARAKAAAVEDDGGNYTCEGCHNALPPALVPAPAPAASEVEVTGALSCEEREKQKWDNAFAEGRVIDIGDEEDIGTEMIDLTDDSQPHAVVLHQRQMTWRAQFNDNSDGFSELNLKKRTRGDEKDKEHGLGVEHGDDQQYLVKRMKVDA</sequence>
<comment type="subcellular location">
    <subcellularLocation>
        <location evidence="1">Membrane</location>
        <topology evidence="1">Multi-pass membrane protein</topology>
    </subcellularLocation>
</comment>
<dbReference type="PANTHER" id="PTHR13353:SF14">
    <property type="entry name" value="PROTEIN PGR"/>
    <property type="match status" value="1"/>
</dbReference>
<protein>
    <recommendedName>
        <fullName evidence="8">Helicase C-terminal domain-containing protein</fullName>
    </recommendedName>
</protein>
<dbReference type="PANTHER" id="PTHR13353">
    <property type="entry name" value="TRANSMEMBRANE PROTEIN 19"/>
    <property type="match status" value="1"/>
</dbReference>